<accession>A0A318H2I7</accession>
<gene>
    <name evidence="1" type="ORF">C7444_11162</name>
</gene>
<evidence type="ECO:0000313" key="2">
    <source>
        <dbReference type="Proteomes" id="UP000247811"/>
    </source>
</evidence>
<evidence type="ECO:0000313" key="1">
    <source>
        <dbReference type="EMBL" id="PXW94979.1"/>
    </source>
</evidence>
<dbReference type="RefSeq" id="WP_110401223.1">
    <property type="nucleotide sequence ID" value="NZ_QJJS01000011.1"/>
</dbReference>
<sequence>MGATEVQKAFLELTTVLTQEVQALHRQSVADRMLIHALIQTHPDSGRLLMDVMDRMDTLAPQLGTSAILEQSVALRHYLQHLSDLQS</sequence>
<dbReference type="Proteomes" id="UP000247811">
    <property type="component" value="Unassembled WGS sequence"/>
</dbReference>
<reference evidence="1 2" key="1">
    <citation type="submission" date="2018-05" db="EMBL/GenBank/DDBJ databases">
        <title>Genomic Encyclopedia of Type Strains, Phase IV (KMG-IV): sequencing the most valuable type-strain genomes for metagenomic binning, comparative biology and taxonomic classification.</title>
        <authorList>
            <person name="Goeker M."/>
        </authorList>
    </citation>
    <scope>NUCLEOTIDE SEQUENCE [LARGE SCALE GENOMIC DNA]</scope>
    <source>
        <strain evidence="1 2">DSM 566</strain>
    </source>
</reference>
<name>A0A318H2I7_9BURK</name>
<dbReference type="EMBL" id="QJJS01000011">
    <property type="protein sequence ID" value="PXW94979.1"/>
    <property type="molecule type" value="Genomic_DNA"/>
</dbReference>
<proteinExistence type="predicted"/>
<comment type="caution">
    <text evidence="1">The sequence shown here is derived from an EMBL/GenBank/DDBJ whole genome shotgun (WGS) entry which is preliminary data.</text>
</comment>
<organism evidence="1 2">
    <name type="scientific">Sphaerotilus hippei</name>
    <dbReference type="NCBI Taxonomy" id="744406"/>
    <lineage>
        <taxon>Bacteria</taxon>
        <taxon>Pseudomonadati</taxon>
        <taxon>Pseudomonadota</taxon>
        <taxon>Betaproteobacteria</taxon>
        <taxon>Burkholderiales</taxon>
        <taxon>Sphaerotilaceae</taxon>
        <taxon>Sphaerotilus</taxon>
    </lineage>
</organism>
<dbReference type="AlphaFoldDB" id="A0A318H2I7"/>
<protein>
    <submittedName>
        <fullName evidence="1">Uncharacterized protein</fullName>
    </submittedName>
</protein>
<keyword evidence="2" id="KW-1185">Reference proteome</keyword>